<evidence type="ECO:0000256" key="2">
    <source>
        <dbReference type="SAM" id="Phobius"/>
    </source>
</evidence>
<keyword evidence="2" id="KW-1133">Transmembrane helix</keyword>
<dbReference type="EMBL" id="SRLO01000203">
    <property type="protein sequence ID" value="TNN67518.1"/>
    <property type="molecule type" value="Genomic_DNA"/>
</dbReference>
<dbReference type="Proteomes" id="UP000314294">
    <property type="component" value="Unassembled WGS sequence"/>
</dbReference>
<evidence type="ECO:0000313" key="4">
    <source>
        <dbReference type="Proteomes" id="UP000314294"/>
    </source>
</evidence>
<dbReference type="AlphaFoldDB" id="A0A4Z2HNW4"/>
<feature type="transmembrane region" description="Helical" evidence="2">
    <location>
        <begin position="20"/>
        <end position="47"/>
    </location>
</feature>
<comment type="caution">
    <text evidence="3">The sequence shown here is derived from an EMBL/GenBank/DDBJ whole genome shotgun (WGS) entry which is preliminary data.</text>
</comment>
<name>A0A4Z2HNW4_9TELE</name>
<keyword evidence="2" id="KW-0812">Transmembrane</keyword>
<evidence type="ECO:0000256" key="1">
    <source>
        <dbReference type="SAM" id="MobiDB-lite"/>
    </source>
</evidence>
<gene>
    <name evidence="3" type="ORF">EYF80_022324</name>
</gene>
<proteinExistence type="predicted"/>
<organism evidence="3 4">
    <name type="scientific">Liparis tanakae</name>
    <name type="common">Tanaka's snailfish</name>
    <dbReference type="NCBI Taxonomy" id="230148"/>
    <lineage>
        <taxon>Eukaryota</taxon>
        <taxon>Metazoa</taxon>
        <taxon>Chordata</taxon>
        <taxon>Craniata</taxon>
        <taxon>Vertebrata</taxon>
        <taxon>Euteleostomi</taxon>
        <taxon>Actinopterygii</taxon>
        <taxon>Neopterygii</taxon>
        <taxon>Teleostei</taxon>
        <taxon>Neoteleostei</taxon>
        <taxon>Acanthomorphata</taxon>
        <taxon>Eupercaria</taxon>
        <taxon>Perciformes</taxon>
        <taxon>Cottioidei</taxon>
        <taxon>Cottales</taxon>
        <taxon>Liparidae</taxon>
        <taxon>Liparis</taxon>
    </lineage>
</organism>
<sequence>MMRYGFQTPQNEDEVGLRLFLFSASLLLAAFMVSADSLVELFHALLVMQRKSNAGRHIKVILSHGNDQSLSSSCRPGVSGREVAA</sequence>
<keyword evidence="4" id="KW-1185">Reference proteome</keyword>
<feature type="region of interest" description="Disordered" evidence="1">
    <location>
        <begin position="66"/>
        <end position="85"/>
    </location>
</feature>
<reference evidence="3 4" key="1">
    <citation type="submission" date="2019-03" db="EMBL/GenBank/DDBJ databases">
        <title>First draft genome of Liparis tanakae, snailfish: a comprehensive survey of snailfish specific genes.</title>
        <authorList>
            <person name="Kim W."/>
            <person name="Song I."/>
            <person name="Jeong J.-H."/>
            <person name="Kim D."/>
            <person name="Kim S."/>
            <person name="Ryu S."/>
            <person name="Song J.Y."/>
            <person name="Lee S.K."/>
        </authorList>
    </citation>
    <scope>NUCLEOTIDE SEQUENCE [LARGE SCALE GENOMIC DNA]</scope>
    <source>
        <tissue evidence="3">Muscle</tissue>
    </source>
</reference>
<protein>
    <submittedName>
        <fullName evidence="3">Uncharacterized protein</fullName>
    </submittedName>
</protein>
<accession>A0A4Z2HNW4</accession>
<evidence type="ECO:0000313" key="3">
    <source>
        <dbReference type="EMBL" id="TNN67518.1"/>
    </source>
</evidence>
<keyword evidence="2" id="KW-0472">Membrane</keyword>